<evidence type="ECO:0000256" key="1">
    <source>
        <dbReference type="SAM" id="MobiDB-lite"/>
    </source>
</evidence>
<sequence length="458" mass="50915">MSSNPLSTLPNLTNYIFTRKDSYPHGGAFGRVLQCVWRPDLSTEHEVAVKTIRVPPERRKIVLQDLIIWKRLNHENISRLLGVASGFDNPATSISMVSFWFANGTLTTFLATQCDTFSHRQRLELLQGIATGMLYLHTSEVVHGNLSGNNVLIDSQGKACLTDFGLSTVCGGFVQSAAYIGNPGAIRWAAPEFFIGVGQHSTFDSDIYSFGSIMLQVLSGEIPWSEVETEHLIIKKLTDWQTPRQPSSISQNHWTFIRSCWSPSPRNPAHPSSRPPASQIVNFLKPSDTHVRRSPDATLCHAMGSMIRWITTRIARPASRPLSDAATNSAARRGSTEPNSNQDILTLNEYTATDAFVYDDTRNKYFDVENLIEHPIIRQNTDANQQSSTNGANTSTHPNSEKKRKPLAFEGDLVNQIVRRHDLAVDPGVFRDIWHCDHDCAGSGKVQVHHTCTAVVSN</sequence>
<feature type="region of interest" description="Disordered" evidence="1">
    <location>
        <begin position="377"/>
        <end position="404"/>
    </location>
</feature>
<feature type="region of interest" description="Disordered" evidence="1">
    <location>
        <begin position="320"/>
        <end position="343"/>
    </location>
</feature>
<dbReference type="InterPro" id="IPR011009">
    <property type="entry name" value="Kinase-like_dom_sf"/>
</dbReference>
<dbReference type="InterPro" id="IPR000719">
    <property type="entry name" value="Prot_kinase_dom"/>
</dbReference>
<feature type="compositionally biased region" description="Polar residues" evidence="1">
    <location>
        <begin position="325"/>
        <end position="343"/>
    </location>
</feature>
<reference evidence="4" key="2">
    <citation type="submission" date="2015-01" db="EMBL/GenBank/DDBJ databases">
        <title>Evolutionary Origins and Diversification of the Mycorrhizal Mutualists.</title>
        <authorList>
            <consortium name="DOE Joint Genome Institute"/>
            <consortium name="Mycorrhizal Genomics Consortium"/>
            <person name="Kohler A."/>
            <person name="Kuo A."/>
            <person name="Nagy L.G."/>
            <person name="Floudas D."/>
            <person name="Copeland A."/>
            <person name="Barry K.W."/>
            <person name="Cichocki N."/>
            <person name="Veneault-Fourrey C."/>
            <person name="LaButti K."/>
            <person name="Lindquist E.A."/>
            <person name="Lipzen A."/>
            <person name="Lundell T."/>
            <person name="Morin E."/>
            <person name="Murat C."/>
            <person name="Riley R."/>
            <person name="Ohm R."/>
            <person name="Sun H."/>
            <person name="Tunlid A."/>
            <person name="Henrissat B."/>
            <person name="Grigoriev I.V."/>
            <person name="Hibbett D.S."/>
            <person name="Martin F."/>
        </authorList>
    </citation>
    <scope>NUCLEOTIDE SEQUENCE [LARGE SCALE GENOMIC DNA]</scope>
    <source>
        <strain evidence="4">UH-Slu-Lm8-n1</strain>
    </source>
</reference>
<dbReference type="Pfam" id="PF07714">
    <property type="entry name" value="PK_Tyr_Ser-Thr"/>
    <property type="match status" value="1"/>
</dbReference>
<accession>A0A0D0B105</accession>
<dbReference type="Proteomes" id="UP000054485">
    <property type="component" value="Unassembled WGS sequence"/>
</dbReference>
<dbReference type="AlphaFoldDB" id="A0A0D0B105"/>
<dbReference type="SUPFAM" id="SSF56112">
    <property type="entry name" value="Protein kinase-like (PK-like)"/>
    <property type="match status" value="1"/>
</dbReference>
<dbReference type="OrthoDB" id="346907at2759"/>
<feature type="domain" description="Protein kinase" evidence="2">
    <location>
        <begin position="18"/>
        <end position="293"/>
    </location>
</feature>
<dbReference type="PANTHER" id="PTHR44329">
    <property type="entry name" value="SERINE/THREONINE-PROTEIN KINASE TNNI3K-RELATED"/>
    <property type="match status" value="1"/>
</dbReference>
<dbReference type="InParanoid" id="A0A0D0B105"/>
<name>A0A0D0B105_9AGAM</name>
<dbReference type="GO" id="GO:0005524">
    <property type="term" value="F:ATP binding"/>
    <property type="evidence" value="ECO:0007669"/>
    <property type="project" value="InterPro"/>
</dbReference>
<dbReference type="STRING" id="930992.A0A0D0B105"/>
<organism evidence="3 4">
    <name type="scientific">Suillus luteus UH-Slu-Lm8-n1</name>
    <dbReference type="NCBI Taxonomy" id="930992"/>
    <lineage>
        <taxon>Eukaryota</taxon>
        <taxon>Fungi</taxon>
        <taxon>Dikarya</taxon>
        <taxon>Basidiomycota</taxon>
        <taxon>Agaricomycotina</taxon>
        <taxon>Agaricomycetes</taxon>
        <taxon>Agaricomycetidae</taxon>
        <taxon>Boletales</taxon>
        <taxon>Suillineae</taxon>
        <taxon>Suillaceae</taxon>
        <taxon>Suillus</taxon>
    </lineage>
</organism>
<keyword evidence="4" id="KW-1185">Reference proteome</keyword>
<evidence type="ECO:0000313" key="4">
    <source>
        <dbReference type="Proteomes" id="UP000054485"/>
    </source>
</evidence>
<dbReference type="Gene3D" id="1.10.510.10">
    <property type="entry name" value="Transferase(Phosphotransferase) domain 1"/>
    <property type="match status" value="1"/>
</dbReference>
<dbReference type="HOGENOM" id="CLU_597406_0_0_1"/>
<dbReference type="GO" id="GO:0004674">
    <property type="term" value="F:protein serine/threonine kinase activity"/>
    <property type="evidence" value="ECO:0007669"/>
    <property type="project" value="TreeGrafter"/>
</dbReference>
<gene>
    <name evidence="3" type="ORF">CY34DRAFT_281992</name>
</gene>
<evidence type="ECO:0000259" key="2">
    <source>
        <dbReference type="PROSITE" id="PS50011"/>
    </source>
</evidence>
<dbReference type="PROSITE" id="PS50011">
    <property type="entry name" value="PROTEIN_KINASE_DOM"/>
    <property type="match status" value="1"/>
</dbReference>
<reference evidence="3 4" key="1">
    <citation type="submission" date="2014-04" db="EMBL/GenBank/DDBJ databases">
        <authorList>
            <consortium name="DOE Joint Genome Institute"/>
            <person name="Kuo A."/>
            <person name="Ruytinx J."/>
            <person name="Rineau F."/>
            <person name="Colpaert J."/>
            <person name="Kohler A."/>
            <person name="Nagy L.G."/>
            <person name="Floudas D."/>
            <person name="Copeland A."/>
            <person name="Barry K.W."/>
            <person name="Cichocki N."/>
            <person name="Veneault-Fourrey C."/>
            <person name="LaButti K."/>
            <person name="Lindquist E.A."/>
            <person name="Lipzen A."/>
            <person name="Lundell T."/>
            <person name="Morin E."/>
            <person name="Murat C."/>
            <person name="Sun H."/>
            <person name="Tunlid A."/>
            <person name="Henrissat B."/>
            <person name="Grigoriev I.V."/>
            <person name="Hibbett D.S."/>
            <person name="Martin F."/>
            <person name="Nordberg H.P."/>
            <person name="Cantor M.N."/>
            <person name="Hua S.X."/>
        </authorList>
    </citation>
    <scope>NUCLEOTIDE SEQUENCE [LARGE SCALE GENOMIC DNA]</scope>
    <source>
        <strain evidence="3 4">UH-Slu-Lm8-n1</strain>
    </source>
</reference>
<feature type="compositionally biased region" description="Polar residues" evidence="1">
    <location>
        <begin position="378"/>
        <end position="398"/>
    </location>
</feature>
<dbReference type="PANTHER" id="PTHR44329:SF214">
    <property type="entry name" value="PROTEIN KINASE DOMAIN-CONTAINING PROTEIN"/>
    <property type="match status" value="1"/>
</dbReference>
<dbReference type="InterPro" id="IPR051681">
    <property type="entry name" value="Ser/Thr_Kinases-Pseudokinases"/>
</dbReference>
<evidence type="ECO:0000313" key="3">
    <source>
        <dbReference type="EMBL" id="KIK40207.1"/>
    </source>
</evidence>
<dbReference type="InterPro" id="IPR001245">
    <property type="entry name" value="Ser-Thr/Tyr_kinase_cat_dom"/>
</dbReference>
<dbReference type="EMBL" id="KN835311">
    <property type="protein sequence ID" value="KIK40207.1"/>
    <property type="molecule type" value="Genomic_DNA"/>
</dbReference>
<protein>
    <recommendedName>
        <fullName evidence="2">Protein kinase domain-containing protein</fullName>
    </recommendedName>
</protein>
<proteinExistence type="predicted"/>